<dbReference type="InterPro" id="IPR001848">
    <property type="entry name" value="Ribosomal_uS10"/>
</dbReference>
<feature type="domain" description="Small ribosomal subunit protein uS10" evidence="8">
    <location>
        <begin position="111"/>
        <end position="208"/>
    </location>
</feature>
<dbReference type="InterPro" id="IPR036838">
    <property type="entry name" value="Ribosomal_uS10_dom_sf"/>
</dbReference>
<dbReference type="SMART" id="SM01403">
    <property type="entry name" value="Ribosomal_S10"/>
    <property type="match status" value="1"/>
</dbReference>
<organism evidence="9 10">
    <name type="scientific">Friedmanniomyces endolithicus</name>
    <dbReference type="NCBI Taxonomy" id="329885"/>
    <lineage>
        <taxon>Eukaryota</taxon>
        <taxon>Fungi</taxon>
        <taxon>Dikarya</taxon>
        <taxon>Ascomycota</taxon>
        <taxon>Pezizomycotina</taxon>
        <taxon>Dothideomycetes</taxon>
        <taxon>Dothideomycetidae</taxon>
        <taxon>Mycosphaerellales</taxon>
        <taxon>Teratosphaeriaceae</taxon>
        <taxon>Friedmanniomyces</taxon>
    </lineage>
</organism>
<dbReference type="GO" id="GO:0005840">
    <property type="term" value="C:ribosome"/>
    <property type="evidence" value="ECO:0007669"/>
    <property type="project" value="UniProtKB-KW"/>
</dbReference>
<feature type="region of interest" description="Disordered" evidence="7">
    <location>
        <begin position="288"/>
        <end position="313"/>
    </location>
</feature>
<feature type="compositionally biased region" description="Polar residues" evidence="7">
    <location>
        <begin position="67"/>
        <end position="77"/>
    </location>
</feature>
<comment type="similarity">
    <text evidence="1">Belongs to the universal ribosomal protein uS10 family.</text>
</comment>
<accession>A0A4U0UYD2</accession>
<evidence type="ECO:0000256" key="3">
    <source>
        <dbReference type="ARBA" id="ARBA00023274"/>
    </source>
</evidence>
<protein>
    <recommendedName>
        <fullName evidence="4">Small ribosomal subunit protein uS10m</fullName>
    </recommendedName>
    <alternativeName>
        <fullName evidence="5">37S ribosomal protein S10, mitochondrial</fullName>
    </alternativeName>
    <alternativeName>
        <fullName evidence="6">Mitochondrial ribosomal small subunit protein 10</fullName>
    </alternativeName>
</protein>
<dbReference type="Pfam" id="PF00338">
    <property type="entry name" value="Ribosomal_S10"/>
    <property type="match status" value="1"/>
</dbReference>
<dbReference type="GO" id="GO:0006412">
    <property type="term" value="P:translation"/>
    <property type="evidence" value="ECO:0007669"/>
    <property type="project" value="InterPro"/>
</dbReference>
<dbReference type="Proteomes" id="UP000310066">
    <property type="component" value="Unassembled WGS sequence"/>
</dbReference>
<dbReference type="STRING" id="329885.A0A4U0UYD2"/>
<gene>
    <name evidence="9" type="ORF">B0A54_07675</name>
</gene>
<dbReference type="SUPFAM" id="SSF54999">
    <property type="entry name" value="Ribosomal protein S10"/>
    <property type="match status" value="1"/>
</dbReference>
<feature type="region of interest" description="Disordered" evidence="7">
    <location>
        <begin position="18"/>
        <end position="77"/>
    </location>
</feature>
<evidence type="ECO:0000256" key="2">
    <source>
        <dbReference type="ARBA" id="ARBA00022980"/>
    </source>
</evidence>
<keyword evidence="2" id="KW-0689">Ribosomal protein</keyword>
<evidence type="ECO:0000313" key="9">
    <source>
        <dbReference type="EMBL" id="TKA41154.1"/>
    </source>
</evidence>
<name>A0A4U0UYD2_9PEZI</name>
<evidence type="ECO:0000256" key="5">
    <source>
        <dbReference type="ARBA" id="ARBA00042916"/>
    </source>
</evidence>
<dbReference type="GO" id="GO:0003735">
    <property type="term" value="F:structural constituent of ribosome"/>
    <property type="evidence" value="ECO:0007669"/>
    <property type="project" value="InterPro"/>
</dbReference>
<dbReference type="EMBL" id="NAJP01000029">
    <property type="protein sequence ID" value="TKA41154.1"/>
    <property type="molecule type" value="Genomic_DNA"/>
</dbReference>
<evidence type="ECO:0000256" key="4">
    <source>
        <dbReference type="ARBA" id="ARBA00035261"/>
    </source>
</evidence>
<dbReference type="FunFam" id="3.30.70.600:FF:000003">
    <property type="entry name" value="30S ribosomal protein S10"/>
    <property type="match status" value="1"/>
</dbReference>
<dbReference type="Gene3D" id="3.30.70.600">
    <property type="entry name" value="Ribosomal protein S10 domain"/>
    <property type="match status" value="1"/>
</dbReference>
<dbReference type="GO" id="GO:1990904">
    <property type="term" value="C:ribonucleoprotein complex"/>
    <property type="evidence" value="ECO:0007669"/>
    <property type="project" value="UniProtKB-KW"/>
</dbReference>
<evidence type="ECO:0000256" key="1">
    <source>
        <dbReference type="ARBA" id="ARBA00007102"/>
    </source>
</evidence>
<dbReference type="OrthoDB" id="366214at2759"/>
<dbReference type="AlphaFoldDB" id="A0A4U0UYD2"/>
<dbReference type="PANTHER" id="PTHR11700">
    <property type="entry name" value="30S RIBOSOMAL PROTEIN S10 FAMILY MEMBER"/>
    <property type="match status" value="1"/>
</dbReference>
<comment type="caution">
    <text evidence="9">The sequence shown here is derived from an EMBL/GenBank/DDBJ whole genome shotgun (WGS) entry which is preliminary data.</text>
</comment>
<proteinExistence type="inferred from homology"/>
<evidence type="ECO:0000256" key="6">
    <source>
        <dbReference type="ARBA" id="ARBA00078476"/>
    </source>
</evidence>
<keyword evidence="3" id="KW-0687">Ribonucleoprotein</keyword>
<reference evidence="9 10" key="1">
    <citation type="submission" date="2017-03" db="EMBL/GenBank/DDBJ databases">
        <title>Genomes of endolithic fungi from Antarctica.</title>
        <authorList>
            <person name="Coleine C."/>
            <person name="Masonjones S."/>
            <person name="Stajich J.E."/>
        </authorList>
    </citation>
    <scope>NUCLEOTIDE SEQUENCE [LARGE SCALE GENOMIC DNA]</scope>
    <source>
        <strain evidence="9 10">CCFEE 5311</strain>
    </source>
</reference>
<evidence type="ECO:0000256" key="7">
    <source>
        <dbReference type="SAM" id="MobiDB-lite"/>
    </source>
</evidence>
<evidence type="ECO:0000259" key="8">
    <source>
        <dbReference type="SMART" id="SM01403"/>
    </source>
</evidence>
<sequence length="313" mass="35126">MSSPAYARSLVNLTKRLKLSPNGTTPKQSRHAAATGNTQQRRHESALPVAQTASRLDHTPGAAQATPHRSTPTDSSTIQQELAQIRLPRAVQATYLDPLRHRSTHNIKTCELQIRSYSVRNLEVFADFAMRAAYYLKLPAKGPKPLPRITERWTVPRSNFVHKKSQENFERITLRRSIEIFDGHAETVAAWLGFLKKRQYYGVGMKANVWEYGGLEVGKDMDAEAERIADSLGVQLDQVYGRKGLMRKEEEVQGMLEVEPFKAQWGAYAAMGGSQSVPNADRRVVTKTVGDHRTRPIPGRVRPTARTASRQDN</sequence>
<evidence type="ECO:0000313" key="10">
    <source>
        <dbReference type="Proteomes" id="UP000310066"/>
    </source>
</evidence>
<dbReference type="InterPro" id="IPR027486">
    <property type="entry name" value="Ribosomal_uS10_dom"/>
</dbReference>